<keyword evidence="4 6" id="KW-0472">Membrane</keyword>
<evidence type="ECO:0000259" key="7">
    <source>
        <dbReference type="Pfam" id="PF06271"/>
    </source>
</evidence>
<name>A0A267MJG7_9FIRM</name>
<dbReference type="Pfam" id="PF06271">
    <property type="entry name" value="RDD"/>
    <property type="match status" value="1"/>
</dbReference>
<comment type="subcellular location">
    <subcellularLocation>
        <location evidence="1">Membrane</location>
        <topology evidence="1">Multi-pass membrane protein</topology>
    </subcellularLocation>
</comment>
<proteinExistence type="predicted"/>
<dbReference type="OrthoDB" id="9787732at2"/>
<dbReference type="GO" id="GO:0016020">
    <property type="term" value="C:membrane"/>
    <property type="evidence" value="ECO:0007669"/>
    <property type="project" value="UniProtKB-SubCell"/>
</dbReference>
<dbReference type="AlphaFoldDB" id="A0A267MJG7"/>
<feature type="coiled-coil region" evidence="5">
    <location>
        <begin position="176"/>
        <end position="203"/>
    </location>
</feature>
<keyword evidence="3 6" id="KW-1133">Transmembrane helix</keyword>
<feature type="transmembrane region" description="Helical" evidence="6">
    <location>
        <begin position="33"/>
        <end position="52"/>
    </location>
</feature>
<accession>A0A267MJG7</accession>
<evidence type="ECO:0000256" key="2">
    <source>
        <dbReference type="ARBA" id="ARBA00022692"/>
    </source>
</evidence>
<evidence type="ECO:0000256" key="4">
    <source>
        <dbReference type="ARBA" id="ARBA00023136"/>
    </source>
</evidence>
<dbReference type="PANTHER" id="PTHR38480:SF1">
    <property type="entry name" value="SLR0254 PROTEIN"/>
    <property type="match status" value="1"/>
</dbReference>
<evidence type="ECO:0000313" key="8">
    <source>
        <dbReference type="EMBL" id="PAB59676.1"/>
    </source>
</evidence>
<dbReference type="PANTHER" id="PTHR38480">
    <property type="entry name" value="SLR0254 PROTEIN"/>
    <property type="match status" value="1"/>
</dbReference>
<reference evidence="8 9" key="1">
    <citation type="submission" date="2017-06" db="EMBL/GenBank/DDBJ databases">
        <title>Draft genome sequence of anaerobic fermentative bacterium Anaeromicrobium sediminis DY2726D isolated from West Pacific Ocean sediments.</title>
        <authorList>
            <person name="Zeng X."/>
        </authorList>
    </citation>
    <scope>NUCLEOTIDE SEQUENCE [LARGE SCALE GENOMIC DNA]</scope>
    <source>
        <strain evidence="8 9">DY2726D</strain>
    </source>
</reference>
<keyword evidence="2 6" id="KW-0812">Transmembrane</keyword>
<protein>
    <recommendedName>
        <fullName evidence="7">RDD domain-containing protein</fullName>
    </recommendedName>
</protein>
<keyword evidence="9" id="KW-1185">Reference proteome</keyword>
<evidence type="ECO:0000256" key="6">
    <source>
        <dbReference type="SAM" id="Phobius"/>
    </source>
</evidence>
<feature type="transmembrane region" description="Helical" evidence="6">
    <location>
        <begin position="64"/>
        <end position="83"/>
    </location>
</feature>
<gene>
    <name evidence="8" type="ORF">CCE28_08915</name>
</gene>
<evidence type="ECO:0000256" key="3">
    <source>
        <dbReference type="ARBA" id="ARBA00022989"/>
    </source>
</evidence>
<evidence type="ECO:0000256" key="5">
    <source>
        <dbReference type="SAM" id="Coils"/>
    </source>
</evidence>
<sequence length="231" mass="26474">MKKITITTPENTQIEYNLASVGSRVAAAAIDMIIQFTALGIIGLGVFFTWAGSLEYLQSKGDGWIIGALIILTFVVSYGYFIFFEMKMNGRTPGKKIFKLRTLKNNGQPIDIKSSIIRNLFRSILDDQGIGVVMIFFSKEHKRVGDYAASTMVVVEKDEKIYTLEEINLEHDPNLSKDENDLLKEYERRKGELEDSHIKEEIEKYFKEKDRLKGTIELEKTKEDILDNMEK</sequence>
<feature type="domain" description="RDD" evidence="7">
    <location>
        <begin position="18"/>
        <end position="149"/>
    </location>
</feature>
<comment type="caution">
    <text evidence="8">The sequence shown here is derived from an EMBL/GenBank/DDBJ whole genome shotgun (WGS) entry which is preliminary data.</text>
</comment>
<evidence type="ECO:0000256" key="1">
    <source>
        <dbReference type="ARBA" id="ARBA00004141"/>
    </source>
</evidence>
<organism evidence="8 9">
    <name type="scientific">Anaeromicrobium sediminis</name>
    <dbReference type="NCBI Taxonomy" id="1478221"/>
    <lineage>
        <taxon>Bacteria</taxon>
        <taxon>Bacillati</taxon>
        <taxon>Bacillota</taxon>
        <taxon>Clostridia</taxon>
        <taxon>Peptostreptococcales</taxon>
        <taxon>Thermotaleaceae</taxon>
        <taxon>Anaeromicrobium</taxon>
    </lineage>
</organism>
<evidence type="ECO:0000313" key="9">
    <source>
        <dbReference type="Proteomes" id="UP000216024"/>
    </source>
</evidence>
<dbReference type="InterPro" id="IPR010432">
    <property type="entry name" value="RDD"/>
</dbReference>
<keyword evidence="5" id="KW-0175">Coiled coil</keyword>
<dbReference type="EMBL" id="NIBG01000006">
    <property type="protein sequence ID" value="PAB59676.1"/>
    <property type="molecule type" value="Genomic_DNA"/>
</dbReference>
<dbReference type="Proteomes" id="UP000216024">
    <property type="component" value="Unassembled WGS sequence"/>
</dbReference>
<dbReference type="RefSeq" id="WP_095133112.1">
    <property type="nucleotide sequence ID" value="NZ_NIBG01000006.1"/>
</dbReference>